<dbReference type="InterPro" id="IPR000595">
    <property type="entry name" value="cNMP-bd_dom"/>
</dbReference>
<reference evidence="6" key="1">
    <citation type="journal article" date="2019" name="Int. J. Syst. Evol. Microbiol.">
        <title>The Global Catalogue of Microorganisms (GCM) 10K type strain sequencing project: providing services to taxonomists for standard genome sequencing and annotation.</title>
        <authorList>
            <consortium name="The Broad Institute Genomics Platform"/>
            <consortium name="The Broad Institute Genome Sequencing Center for Infectious Disease"/>
            <person name="Wu L."/>
            <person name="Ma J."/>
        </authorList>
    </citation>
    <scope>NUCLEOTIDE SEQUENCE [LARGE SCALE GENOMIC DNA]</scope>
    <source>
        <strain evidence="6">KACC 11588</strain>
    </source>
</reference>
<protein>
    <submittedName>
        <fullName evidence="5">Crp/Fnr family transcriptional regulator</fullName>
    </submittedName>
</protein>
<dbReference type="SMART" id="SM00100">
    <property type="entry name" value="cNMP"/>
    <property type="match status" value="1"/>
</dbReference>
<dbReference type="Gene3D" id="1.10.10.10">
    <property type="entry name" value="Winged helix-like DNA-binding domain superfamily/Winged helix DNA-binding domain"/>
    <property type="match status" value="1"/>
</dbReference>
<keyword evidence="6" id="KW-1185">Reference proteome</keyword>
<evidence type="ECO:0000313" key="6">
    <source>
        <dbReference type="Proteomes" id="UP001596056"/>
    </source>
</evidence>
<evidence type="ECO:0000256" key="1">
    <source>
        <dbReference type="ARBA" id="ARBA00023015"/>
    </source>
</evidence>
<dbReference type="Pfam" id="PF13545">
    <property type="entry name" value="HTH_Crp_2"/>
    <property type="match status" value="1"/>
</dbReference>
<name>A0ABW0S9D9_9RHOB</name>
<feature type="domain" description="HTH crp-type" evidence="4">
    <location>
        <begin position="154"/>
        <end position="228"/>
    </location>
</feature>
<gene>
    <name evidence="5" type="ORF">ACFPOC_03675</name>
</gene>
<evidence type="ECO:0000256" key="3">
    <source>
        <dbReference type="ARBA" id="ARBA00023163"/>
    </source>
</evidence>
<keyword evidence="3" id="KW-0804">Transcription</keyword>
<dbReference type="Gene3D" id="2.60.120.10">
    <property type="entry name" value="Jelly Rolls"/>
    <property type="match status" value="1"/>
</dbReference>
<dbReference type="InterPro" id="IPR018490">
    <property type="entry name" value="cNMP-bd_dom_sf"/>
</dbReference>
<dbReference type="Pfam" id="PF00027">
    <property type="entry name" value="cNMP_binding"/>
    <property type="match status" value="1"/>
</dbReference>
<evidence type="ECO:0000256" key="2">
    <source>
        <dbReference type="ARBA" id="ARBA00023125"/>
    </source>
</evidence>
<evidence type="ECO:0000259" key="4">
    <source>
        <dbReference type="PROSITE" id="PS51063"/>
    </source>
</evidence>
<dbReference type="InterPro" id="IPR012318">
    <property type="entry name" value="HTH_CRP"/>
</dbReference>
<keyword evidence="2" id="KW-0238">DNA-binding</keyword>
<dbReference type="RefSeq" id="WP_209837981.1">
    <property type="nucleotide sequence ID" value="NZ_JAGGJP010000002.1"/>
</dbReference>
<dbReference type="SUPFAM" id="SSF51206">
    <property type="entry name" value="cAMP-binding domain-like"/>
    <property type="match status" value="1"/>
</dbReference>
<dbReference type="CDD" id="cd00038">
    <property type="entry name" value="CAP_ED"/>
    <property type="match status" value="1"/>
</dbReference>
<dbReference type="PROSITE" id="PS51063">
    <property type="entry name" value="HTH_CRP_2"/>
    <property type="match status" value="1"/>
</dbReference>
<dbReference type="InterPro" id="IPR036388">
    <property type="entry name" value="WH-like_DNA-bd_sf"/>
</dbReference>
<accession>A0ABW0S9D9</accession>
<keyword evidence="1" id="KW-0805">Transcription regulation</keyword>
<sequence>MPVAPASPSNNPLIRRLDNYARLSAEDRAAVQRLCAEKVQRFAAKDDVIREGEEPRVIRLVVDGWACRYKHLEDGRRQVVGLFLPGDLCDLNVFVLREMDHFVGAITALTLAQITRDAFEEATLAHPRLLQSLWWDSLVTMAIQREWLLNLGSRTAFERITHLLCEIFLRLRAAGRARGQSCEFPLTQAIIADIAGLSTVHVSRTFQAIRDERLVEIRNRVMTIPDIDALMAASLFNPNYLHLSHEGRHLDANDAPGDVAPTV</sequence>
<organism evidence="5 6">
    <name type="scientific">Rubellimicrobium aerolatum</name>
    <dbReference type="NCBI Taxonomy" id="490979"/>
    <lineage>
        <taxon>Bacteria</taxon>
        <taxon>Pseudomonadati</taxon>
        <taxon>Pseudomonadota</taxon>
        <taxon>Alphaproteobacteria</taxon>
        <taxon>Rhodobacterales</taxon>
        <taxon>Roseobacteraceae</taxon>
        <taxon>Rubellimicrobium</taxon>
    </lineage>
</organism>
<dbReference type="EMBL" id="JBHSNA010000002">
    <property type="protein sequence ID" value="MFC5565514.1"/>
    <property type="molecule type" value="Genomic_DNA"/>
</dbReference>
<dbReference type="InterPro" id="IPR036390">
    <property type="entry name" value="WH_DNA-bd_sf"/>
</dbReference>
<proteinExistence type="predicted"/>
<dbReference type="InterPro" id="IPR014710">
    <property type="entry name" value="RmlC-like_jellyroll"/>
</dbReference>
<comment type="caution">
    <text evidence="5">The sequence shown here is derived from an EMBL/GenBank/DDBJ whole genome shotgun (WGS) entry which is preliminary data.</text>
</comment>
<evidence type="ECO:0000313" key="5">
    <source>
        <dbReference type="EMBL" id="MFC5565514.1"/>
    </source>
</evidence>
<dbReference type="SMART" id="SM00419">
    <property type="entry name" value="HTH_CRP"/>
    <property type="match status" value="1"/>
</dbReference>
<dbReference type="Proteomes" id="UP001596056">
    <property type="component" value="Unassembled WGS sequence"/>
</dbReference>
<dbReference type="SUPFAM" id="SSF46785">
    <property type="entry name" value="Winged helix' DNA-binding domain"/>
    <property type="match status" value="1"/>
</dbReference>